<comment type="caution">
    <text evidence="2">The sequence shown here is derived from an EMBL/GenBank/DDBJ whole genome shotgun (WGS) entry which is preliminary data.</text>
</comment>
<feature type="signal peptide" evidence="1">
    <location>
        <begin position="1"/>
        <end position="19"/>
    </location>
</feature>
<keyword evidence="1" id="KW-0732">Signal</keyword>
<dbReference type="AlphaFoldDB" id="A0AAV9PLF1"/>
<evidence type="ECO:0000313" key="2">
    <source>
        <dbReference type="EMBL" id="KAK5174329.1"/>
    </source>
</evidence>
<feature type="chain" id="PRO_5043597533" evidence="1">
    <location>
        <begin position="20"/>
        <end position="189"/>
    </location>
</feature>
<dbReference type="EMBL" id="JAVRRT010000002">
    <property type="protein sequence ID" value="KAK5174329.1"/>
    <property type="molecule type" value="Genomic_DNA"/>
</dbReference>
<dbReference type="Proteomes" id="UP001337655">
    <property type="component" value="Unassembled WGS sequence"/>
</dbReference>
<organism evidence="2 3">
    <name type="scientific">Saxophila tyrrhenica</name>
    <dbReference type="NCBI Taxonomy" id="1690608"/>
    <lineage>
        <taxon>Eukaryota</taxon>
        <taxon>Fungi</taxon>
        <taxon>Dikarya</taxon>
        <taxon>Ascomycota</taxon>
        <taxon>Pezizomycotina</taxon>
        <taxon>Dothideomycetes</taxon>
        <taxon>Dothideomycetidae</taxon>
        <taxon>Mycosphaerellales</taxon>
        <taxon>Extremaceae</taxon>
        <taxon>Saxophila</taxon>
    </lineage>
</organism>
<protein>
    <submittedName>
        <fullName evidence="2">Uncharacterized protein</fullName>
    </submittedName>
</protein>
<dbReference type="RefSeq" id="XP_064662998.1">
    <property type="nucleotide sequence ID" value="XM_064798671.1"/>
</dbReference>
<evidence type="ECO:0000313" key="3">
    <source>
        <dbReference type="Proteomes" id="UP001337655"/>
    </source>
</evidence>
<accession>A0AAV9PLF1</accession>
<keyword evidence="3" id="KW-1185">Reference proteome</keyword>
<proteinExistence type="predicted"/>
<sequence length="189" mass="21270">MLFLSLTTLLALWVPLIQSQDLCPVPNHFNYHDNDPQTIRSFQGIYHSNYNETITFCNFKPKSFELNSWNIIPVLAQTHYGTHTPYTTVGAVLTGSVYIAGNGSVVWNGFGFSATGPYNCAFALNESGQRAEGYYTYTNQKNGSTEAGETGPWRLRFQREPTWDECRLVYRGYTVEDYETGCTSSGTHS</sequence>
<gene>
    <name evidence="2" type="ORF">LTR77_001409</name>
</gene>
<reference evidence="2 3" key="1">
    <citation type="submission" date="2023-08" db="EMBL/GenBank/DDBJ databases">
        <title>Black Yeasts Isolated from many extreme environments.</title>
        <authorList>
            <person name="Coleine C."/>
            <person name="Stajich J.E."/>
            <person name="Selbmann L."/>
        </authorList>
    </citation>
    <scope>NUCLEOTIDE SEQUENCE [LARGE SCALE GENOMIC DNA]</scope>
    <source>
        <strain evidence="2 3">CCFEE 5935</strain>
    </source>
</reference>
<evidence type="ECO:0000256" key="1">
    <source>
        <dbReference type="SAM" id="SignalP"/>
    </source>
</evidence>
<name>A0AAV9PLF1_9PEZI</name>
<dbReference type="GeneID" id="89922757"/>